<protein>
    <submittedName>
        <fullName evidence="2">Heterokaryon incompatibility protein</fullName>
    </submittedName>
</protein>
<accession>A0A8H3WK41</accession>
<organism evidence="2 3">
    <name type="scientific">Colletotrichum asianum</name>
    <dbReference type="NCBI Taxonomy" id="702518"/>
    <lineage>
        <taxon>Eukaryota</taxon>
        <taxon>Fungi</taxon>
        <taxon>Dikarya</taxon>
        <taxon>Ascomycota</taxon>
        <taxon>Pezizomycotina</taxon>
        <taxon>Sordariomycetes</taxon>
        <taxon>Hypocreomycetidae</taxon>
        <taxon>Glomerellales</taxon>
        <taxon>Glomerellaceae</taxon>
        <taxon>Colletotrichum</taxon>
        <taxon>Colletotrichum gloeosporioides species complex</taxon>
    </lineage>
</organism>
<keyword evidence="3" id="KW-1185">Reference proteome</keyword>
<evidence type="ECO:0000313" key="2">
    <source>
        <dbReference type="EMBL" id="KAF0327950.1"/>
    </source>
</evidence>
<proteinExistence type="predicted"/>
<dbReference type="Pfam" id="PF06985">
    <property type="entry name" value="HET"/>
    <property type="match status" value="1"/>
</dbReference>
<feature type="domain" description="Heterokaryon incompatibility" evidence="1">
    <location>
        <begin position="240"/>
        <end position="394"/>
    </location>
</feature>
<evidence type="ECO:0000259" key="1">
    <source>
        <dbReference type="Pfam" id="PF06985"/>
    </source>
</evidence>
<dbReference type="InterPro" id="IPR010730">
    <property type="entry name" value="HET"/>
</dbReference>
<comment type="caution">
    <text evidence="2">The sequence shown here is derived from an EMBL/GenBank/DDBJ whole genome shotgun (WGS) entry which is preliminary data.</text>
</comment>
<dbReference type="EMBL" id="WOWK01000020">
    <property type="protein sequence ID" value="KAF0327950.1"/>
    <property type="molecule type" value="Genomic_DNA"/>
</dbReference>
<dbReference type="PANTHER" id="PTHR33112:SF16">
    <property type="entry name" value="HETEROKARYON INCOMPATIBILITY DOMAIN-CONTAINING PROTEIN"/>
    <property type="match status" value="1"/>
</dbReference>
<evidence type="ECO:0000313" key="3">
    <source>
        <dbReference type="Proteomes" id="UP000434172"/>
    </source>
</evidence>
<gene>
    <name evidence="2" type="ORF">GQ607_004781</name>
</gene>
<sequence>MNKQCIYCAKLSIEALVELAKISFEAQRFPQDAYYQHHDSFSALEQSAHNGCDLCQVILQCFQQTPCDVEQPLEWPQEWNETSKASLDGYPQTMYSVATGLDVSDVKLCINTSHLYDSQGLRDVQAFDKIIVQVGTLHIETDENYGVWSFPQLVLRLSTLKDRAVYVETYRIGRFEVDPDLGSFRNHQLAKEWLTECCHDHESCLSHQIHELPSRVIDVGSSPNEGSVRLLLSHGLKADYVALSHCWGGAISPLLTTETTAIFQQNIDIEVLPANFRDAITITRHLGIRYLWIDSLCIQQDSKSDWEVESKKMGVVYRNSTVTISAMVSGSSKSGILKTSQSSQSSGVSTTLYVFGGNDDTSKVTVRRKNLQEENLISLDRRSALAERGWTLQEYILSPRHLLYGQEMIYWRCPQGFKSSDGLPPGNNSPHTIYKDAAQVICSDILRHPKAVPPDIDAVFRDYSELVNAYSQRKLTYGSDKLPAFSGLAQRLHPAIGGEYLAGIWTANFRQGLLWTAEMKFCQHVNEPYRAPSWSWAVTDDLVLFEGPQAVEEQVVLKSTPSSAKLLEYSINPRVPDNPYGEILSAKLVVEALTKPFVRSRQVVETILDPNSIGTANFDEPAGPEDSVPMGWASLFRMKTEGGDYIFSIITRPGDDADWEVDFHYFREEDYLLMLVYTDDDVTEDDETEWSRSPAFCLVLRRTTDESEETYERVGFAKLQEPRLRWLKTWERCVLTLV</sequence>
<reference evidence="2 3" key="1">
    <citation type="submission" date="2019-12" db="EMBL/GenBank/DDBJ databases">
        <title>A genome sequence resource for the geographically widespread anthracnose pathogen Colletotrichum asianum.</title>
        <authorList>
            <person name="Meng Y."/>
        </authorList>
    </citation>
    <scope>NUCLEOTIDE SEQUENCE [LARGE SCALE GENOMIC DNA]</scope>
    <source>
        <strain evidence="2 3">ICMP 18580</strain>
    </source>
</reference>
<name>A0A8H3WK41_9PEZI</name>
<dbReference type="AlphaFoldDB" id="A0A8H3WK41"/>
<dbReference type="OrthoDB" id="5362512at2759"/>
<dbReference type="PANTHER" id="PTHR33112">
    <property type="entry name" value="DOMAIN PROTEIN, PUTATIVE-RELATED"/>
    <property type="match status" value="1"/>
</dbReference>
<dbReference type="Proteomes" id="UP000434172">
    <property type="component" value="Unassembled WGS sequence"/>
</dbReference>